<evidence type="ECO:0000313" key="1">
    <source>
        <dbReference type="EMBL" id="TBX48585.1"/>
    </source>
</evidence>
<protein>
    <recommendedName>
        <fullName evidence="3">Extracellular protein</fullName>
    </recommendedName>
</protein>
<reference evidence="1 2" key="1">
    <citation type="submission" date="2019-01" db="EMBL/GenBank/DDBJ databases">
        <title>Draft genome sequence of Lactobacillus paraplantarum OSY-TC318, a Producer of the novel lantibiotic Paraplantaracin TC318.</title>
        <authorList>
            <person name="Hussein W.E."/>
            <person name="Huang E."/>
            <person name="Yousef A.E."/>
        </authorList>
    </citation>
    <scope>NUCLEOTIDE SEQUENCE [LARGE SCALE GENOMIC DNA]</scope>
    <source>
        <strain evidence="1 2">OSY-TC318</strain>
    </source>
</reference>
<comment type="caution">
    <text evidence="1">The sequence shown here is derived from an EMBL/GenBank/DDBJ whole genome shotgun (WGS) entry which is preliminary data.</text>
</comment>
<gene>
    <name evidence="1" type="ORF">EUZ87_04665</name>
</gene>
<organism evidence="1 2">
    <name type="scientific">Lactiplantibacillus paraplantarum</name>
    <dbReference type="NCBI Taxonomy" id="60520"/>
    <lineage>
        <taxon>Bacteria</taxon>
        <taxon>Bacillati</taxon>
        <taxon>Bacillota</taxon>
        <taxon>Bacilli</taxon>
        <taxon>Lactobacillales</taxon>
        <taxon>Lactobacillaceae</taxon>
        <taxon>Lactiplantibacillus</taxon>
    </lineage>
</organism>
<accession>A0A4V2L1X0</accession>
<name>A0A4V2L1X0_9LACO</name>
<evidence type="ECO:0000313" key="2">
    <source>
        <dbReference type="Proteomes" id="UP000292648"/>
    </source>
</evidence>
<dbReference type="EMBL" id="SEHH01000036">
    <property type="protein sequence ID" value="TBX48585.1"/>
    <property type="molecule type" value="Genomic_DNA"/>
</dbReference>
<dbReference type="AlphaFoldDB" id="A0A4V2L1X0"/>
<evidence type="ECO:0008006" key="3">
    <source>
        <dbReference type="Google" id="ProtNLM"/>
    </source>
</evidence>
<proteinExistence type="predicted"/>
<dbReference type="Proteomes" id="UP000292648">
    <property type="component" value="Unassembled WGS sequence"/>
</dbReference>
<sequence>MRHINQLTLGLFMGLILSLHYPLNANASRVRPMLPTGLTFIHRTTTHALFSPTEFYQTVRQYPDLIKLAHLDTIGMLRATLVQPGLQTTLTRNLTSHQLTTSTNMIPQGSVTAGRYQLTTAYDATGQTQSVLYVQDRYRHQLRTTVILRGKPHVGGIAYDATHHRIWLCSHRHGHGALVSISLTALRQFDPTTSATVHYQQRWLLPDLTNASLLTYHHHALYVGQFKSGQRTQLVRYPLTAAGKLTSQTAGNQSTLPQAMSDWHGSLPPNIQGLAFYHHYLLLSQSPGTKASHLFLFKVDQHTQRYRRRDAVAAYRLPPQLEQISIHQKRAQLLYETGAAPYRHQQAHPIDRLISIELPRLID</sequence>